<dbReference type="AlphaFoldDB" id="A0A1J4JV85"/>
<evidence type="ECO:0008006" key="5">
    <source>
        <dbReference type="Google" id="ProtNLM"/>
    </source>
</evidence>
<dbReference type="Gene3D" id="1.10.10.10">
    <property type="entry name" value="Winged helix-like DNA-binding domain superfamily/Winged helix DNA-binding domain"/>
    <property type="match status" value="1"/>
</dbReference>
<accession>A0A1J4JV85</accession>
<sequence length="404" mass="47243">MNFVRSNIVQIEQPPVQQTSNQPMNYNNANQFQNFNNPNNNFNNNLQRFHITSDIPINIAQEAPEVNPAIPIAFEAPIVAPIPSNDNQEEQNNDNVQGLPDDLKAIISHRSTRNEKSRFPHKLFSLLQWAGFDEHRSRIAGCGWVNNDEFFLDKNVLCENMEIKKNTLNVNLKSLGFVQVRNHDKSRSYYRNDSFKKESTEEDFEKIRKTTNVDLFIYRAIHMPLLEDIELYGMDMEEIRLFKKEVIKKWESLVGKVVFAIGFIDFMKLLKANLQNHIFSDLAIIKQTLYPRNIGIIDIFDFAVFLARFGPFENVQLKLYQYQTILNELRPDLFASGSPSVISFFGPNFHNCFSFRHPHSGEYHCYNLPLKNLNEEFLVDEDGLRFPNWQKVIQMNPFLVHMRM</sequence>
<feature type="domain" description="Initiator binding protein 39kDa C-terminal" evidence="2">
    <location>
        <begin position="227"/>
        <end position="395"/>
    </location>
</feature>
<comment type="caution">
    <text evidence="3">The sequence shown here is derived from an EMBL/GenBank/DDBJ whole genome shotgun (WGS) entry which is preliminary data.</text>
</comment>
<evidence type="ECO:0000259" key="2">
    <source>
        <dbReference type="Pfam" id="PF11422"/>
    </source>
</evidence>
<dbReference type="SUPFAM" id="SSF46785">
    <property type="entry name" value="Winged helix' DNA-binding domain"/>
    <property type="match status" value="1"/>
</dbReference>
<dbReference type="InterPro" id="IPR024238">
    <property type="entry name" value="IBP39_C"/>
</dbReference>
<dbReference type="Pfam" id="PF10416">
    <property type="entry name" value="IBD"/>
    <property type="match status" value="1"/>
</dbReference>
<protein>
    <recommendedName>
        <fullName evidence="5">Initiator binding domain-containing protein</fullName>
    </recommendedName>
</protein>
<dbReference type="InterPro" id="IPR036390">
    <property type="entry name" value="WH_DNA-bd_sf"/>
</dbReference>
<keyword evidence="4" id="KW-1185">Reference proteome</keyword>
<reference evidence="3" key="1">
    <citation type="submission" date="2016-10" db="EMBL/GenBank/DDBJ databases">
        <authorList>
            <person name="Benchimol M."/>
            <person name="Almeida L.G."/>
            <person name="Vasconcelos A.T."/>
            <person name="Perreira-Neves A."/>
            <person name="Rosa I.A."/>
            <person name="Tasca T."/>
            <person name="Bogo M.R."/>
            <person name="de Souza W."/>
        </authorList>
    </citation>
    <scope>NUCLEOTIDE SEQUENCE [LARGE SCALE GENOMIC DNA]</scope>
    <source>
        <strain evidence="3">K</strain>
    </source>
</reference>
<dbReference type="Pfam" id="PF11422">
    <property type="entry name" value="IBP39"/>
    <property type="match status" value="1"/>
</dbReference>
<proteinExistence type="predicted"/>
<dbReference type="InterPro" id="IPR018845">
    <property type="entry name" value="Initiator-bd"/>
</dbReference>
<organism evidence="3 4">
    <name type="scientific">Tritrichomonas foetus</name>
    <dbReference type="NCBI Taxonomy" id="1144522"/>
    <lineage>
        <taxon>Eukaryota</taxon>
        <taxon>Metamonada</taxon>
        <taxon>Parabasalia</taxon>
        <taxon>Tritrichomonadida</taxon>
        <taxon>Tritrichomonadidae</taxon>
        <taxon>Tritrichomonas</taxon>
    </lineage>
</organism>
<dbReference type="Proteomes" id="UP000179807">
    <property type="component" value="Unassembled WGS sequence"/>
</dbReference>
<feature type="domain" description="Initiator binding" evidence="1">
    <location>
        <begin position="97"/>
        <end position="188"/>
    </location>
</feature>
<evidence type="ECO:0000313" key="3">
    <source>
        <dbReference type="EMBL" id="OHT02352.1"/>
    </source>
</evidence>
<dbReference type="EMBL" id="MLAK01000871">
    <property type="protein sequence ID" value="OHT02352.1"/>
    <property type="molecule type" value="Genomic_DNA"/>
</dbReference>
<dbReference type="InterPro" id="IPR036184">
    <property type="entry name" value="IBP39-like_C_sf"/>
</dbReference>
<dbReference type="SUPFAM" id="SSF103409">
    <property type="entry name" value="39 kda initiator binding protein, IBP39, C-terminal domains"/>
    <property type="match status" value="1"/>
</dbReference>
<dbReference type="VEuPathDB" id="TrichDB:TRFO_07209"/>
<name>A0A1J4JV85_9EUKA</name>
<evidence type="ECO:0000313" key="4">
    <source>
        <dbReference type="Proteomes" id="UP000179807"/>
    </source>
</evidence>
<dbReference type="InterPro" id="IPR036388">
    <property type="entry name" value="WH-like_DNA-bd_sf"/>
</dbReference>
<dbReference type="RefSeq" id="XP_068355488.1">
    <property type="nucleotide sequence ID" value="XM_068493546.1"/>
</dbReference>
<gene>
    <name evidence="3" type="ORF">TRFO_07209</name>
</gene>
<dbReference type="GeneID" id="94828250"/>
<evidence type="ECO:0000259" key="1">
    <source>
        <dbReference type="Pfam" id="PF10416"/>
    </source>
</evidence>